<name>A0AAQ0ANB5_9PSED</name>
<keyword evidence="3" id="KW-0238">DNA-binding</keyword>
<dbReference type="Pfam" id="PF00126">
    <property type="entry name" value="HTH_1"/>
    <property type="match status" value="1"/>
</dbReference>
<organism evidence="6 7">
    <name type="scientific">Pseudomonas chlororaphis</name>
    <dbReference type="NCBI Taxonomy" id="587753"/>
    <lineage>
        <taxon>Bacteria</taxon>
        <taxon>Pseudomonadati</taxon>
        <taxon>Pseudomonadota</taxon>
        <taxon>Gammaproteobacteria</taxon>
        <taxon>Pseudomonadales</taxon>
        <taxon>Pseudomonadaceae</taxon>
        <taxon>Pseudomonas</taxon>
    </lineage>
</organism>
<feature type="domain" description="HTH lysR-type" evidence="5">
    <location>
        <begin position="1"/>
        <end position="60"/>
    </location>
</feature>
<dbReference type="RefSeq" id="WP_101283244.1">
    <property type="nucleotide sequence ID" value="NZ_CP025309.1"/>
</dbReference>
<dbReference type="InterPro" id="IPR005119">
    <property type="entry name" value="LysR_subst-bd"/>
</dbReference>
<evidence type="ECO:0000313" key="6">
    <source>
        <dbReference type="EMBL" id="QNR46450.1"/>
    </source>
</evidence>
<evidence type="ECO:0000256" key="4">
    <source>
        <dbReference type="ARBA" id="ARBA00023163"/>
    </source>
</evidence>
<dbReference type="InterPro" id="IPR036390">
    <property type="entry name" value="WH_DNA-bd_sf"/>
</dbReference>
<dbReference type="InterPro" id="IPR000847">
    <property type="entry name" value="LysR_HTH_N"/>
</dbReference>
<proteinExistence type="inferred from homology"/>
<evidence type="ECO:0000256" key="3">
    <source>
        <dbReference type="ARBA" id="ARBA00023125"/>
    </source>
</evidence>
<keyword evidence="4" id="KW-0804">Transcription</keyword>
<dbReference type="PANTHER" id="PTHR30126">
    <property type="entry name" value="HTH-TYPE TRANSCRIPTIONAL REGULATOR"/>
    <property type="match status" value="1"/>
</dbReference>
<dbReference type="Proteomes" id="UP000516316">
    <property type="component" value="Chromosome"/>
</dbReference>
<evidence type="ECO:0000313" key="7">
    <source>
        <dbReference type="Proteomes" id="UP000516316"/>
    </source>
</evidence>
<evidence type="ECO:0000259" key="5">
    <source>
        <dbReference type="PROSITE" id="PS50931"/>
    </source>
</evidence>
<dbReference type="SUPFAM" id="SSF46785">
    <property type="entry name" value="Winged helix' DNA-binding domain"/>
    <property type="match status" value="1"/>
</dbReference>
<protein>
    <submittedName>
        <fullName evidence="6">LysR family transcriptional regulator</fullName>
    </submittedName>
</protein>
<evidence type="ECO:0000256" key="2">
    <source>
        <dbReference type="ARBA" id="ARBA00023015"/>
    </source>
</evidence>
<dbReference type="AlphaFoldDB" id="A0AAQ0ANB5"/>
<dbReference type="PANTHER" id="PTHR30126:SF91">
    <property type="entry name" value="LYSR FAMILY TRANSCRIPTIONAL REGULATOR"/>
    <property type="match status" value="1"/>
</dbReference>
<reference evidence="6 7" key="1">
    <citation type="submission" date="2020-09" db="EMBL/GenBank/DDBJ databases">
        <title>The Genome Sequence of Pseudomonas chlororaphis strain Qlu-1 - A phenazine-derivative-producing strain.</title>
        <authorList>
            <person name="Li L."/>
            <person name="Liu K."/>
        </authorList>
    </citation>
    <scope>NUCLEOTIDE SEQUENCE [LARGE SCALE GENOMIC DNA]</scope>
    <source>
        <strain evidence="7">qlu-1</strain>
    </source>
</reference>
<dbReference type="Gene3D" id="3.40.190.290">
    <property type="match status" value="1"/>
</dbReference>
<dbReference type="GO" id="GO:0000976">
    <property type="term" value="F:transcription cis-regulatory region binding"/>
    <property type="evidence" value="ECO:0007669"/>
    <property type="project" value="TreeGrafter"/>
</dbReference>
<dbReference type="CDD" id="cd05466">
    <property type="entry name" value="PBP2_LTTR_substrate"/>
    <property type="match status" value="1"/>
</dbReference>
<sequence length="309" mass="33549">MNFSSDSIQLFLAVLERGSFSAAARALGKVPSAVSMGIANLEAELGYPLFDRSHREPVPTAMANALAPHARLIAEQLKQLQVHAVELSLGLESRLSIGVVEDIDKSRVLAAIKLIAERHPLLDIEVLSAPQDDVLQLLHTGRIAVGVAFAGLSLNVLEYFQYVGSERMIACISARHPLPEAPDATLYLEELVNVRQVVVASRDLPIRDTRPLIAESYWRTDSLAMALDMVESGIGWGNFPQSVIAPLLKAGRLKRLTFKNIDNGLLLPVHAVWLKNQPLQKAAQAFVQLLGGQDPALEGGWGDFRCSGG</sequence>
<dbReference type="SUPFAM" id="SSF53850">
    <property type="entry name" value="Periplasmic binding protein-like II"/>
    <property type="match status" value="1"/>
</dbReference>
<accession>A0AAQ0ANB5</accession>
<evidence type="ECO:0000256" key="1">
    <source>
        <dbReference type="ARBA" id="ARBA00009437"/>
    </source>
</evidence>
<dbReference type="PROSITE" id="PS50931">
    <property type="entry name" value="HTH_LYSR"/>
    <property type="match status" value="1"/>
</dbReference>
<keyword evidence="2" id="KW-0805">Transcription regulation</keyword>
<gene>
    <name evidence="6" type="ORF">HLB40_22705</name>
</gene>
<dbReference type="Pfam" id="PF03466">
    <property type="entry name" value="LysR_substrate"/>
    <property type="match status" value="1"/>
</dbReference>
<dbReference type="InterPro" id="IPR036388">
    <property type="entry name" value="WH-like_DNA-bd_sf"/>
</dbReference>
<dbReference type="EMBL" id="CP061079">
    <property type="protein sequence ID" value="QNR46450.1"/>
    <property type="molecule type" value="Genomic_DNA"/>
</dbReference>
<dbReference type="GO" id="GO:0003700">
    <property type="term" value="F:DNA-binding transcription factor activity"/>
    <property type="evidence" value="ECO:0007669"/>
    <property type="project" value="InterPro"/>
</dbReference>
<dbReference type="Gene3D" id="1.10.10.10">
    <property type="entry name" value="Winged helix-like DNA-binding domain superfamily/Winged helix DNA-binding domain"/>
    <property type="match status" value="1"/>
</dbReference>
<comment type="similarity">
    <text evidence="1">Belongs to the LysR transcriptional regulatory family.</text>
</comment>